<dbReference type="EC" id="1.1.99.1" evidence="9"/>
<comment type="cofactor">
    <cofactor evidence="1 5">
        <name>FAD</name>
        <dbReference type="ChEBI" id="CHEBI:57692"/>
    </cofactor>
</comment>
<dbReference type="Pfam" id="PF00732">
    <property type="entry name" value="GMC_oxred_N"/>
    <property type="match status" value="1"/>
</dbReference>
<protein>
    <submittedName>
        <fullName evidence="9">Choline dehydrogenase</fullName>
        <ecNumber evidence="9">1.1.99.1</ecNumber>
    </submittedName>
</protein>
<dbReference type="Gene3D" id="3.30.410.40">
    <property type="match status" value="1"/>
</dbReference>
<dbReference type="GO" id="GO:0008812">
    <property type="term" value="F:choline dehydrogenase activity"/>
    <property type="evidence" value="ECO:0007669"/>
    <property type="project" value="UniProtKB-EC"/>
</dbReference>
<feature type="binding site" evidence="5">
    <location>
        <position position="466"/>
    </location>
    <ligand>
        <name>substrate</name>
    </ligand>
</feature>
<dbReference type="InterPro" id="IPR036188">
    <property type="entry name" value="FAD/NAD-bd_sf"/>
</dbReference>
<dbReference type="SUPFAM" id="SSF54373">
    <property type="entry name" value="FAD-linked reductases, C-terminal domain"/>
    <property type="match status" value="1"/>
</dbReference>
<feature type="binding site" evidence="5">
    <location>
        <position position="218"/>
    </location>
    <ligand>
        <name>FAD</name>
        <dbReference type="ChEBI" id="CHEBI:57692"/>
    </ligand>
</feature>
<evidence type="ECO:0000256" key="6">
    <source>
        <dbReference type="RuleBase" id="RU003968"/>
    </source>
</evidence>
<feature type="domain" description="Glucose-methanol-choline oxidoreductase N-terminal" evidence="8">
    <location>
        <begin position="253"/>
        <end position="267"/>
    </location>
</feature>
<dbReference type="AlphaFoldDB" id="A0A433X7P9"/>
<dbReference type="PANTHER" id="PTHR11552">
    <property type="entry name" value="GLUCOSE-METHANOL-CHOLINE GMC OXIDOREDUCTASE"/>
    <property type="match status" value="1"/>
</dbReference>
<dbReference type="GO" id="GO:0050660">
    <property type="term" value="F:flavin adenine dinucleotide binding"/>
    <property type="evidence" value="ECO:0007669"/>
    <property type="project" value="InterPro"/>
</dbReference>
<evidence type="ECO:0000256" key="5">
    <source>
        <dbReference type="PIRSR" id="PIRSR000137-2"/>
    </source>
</evidence>
<dbReference type="InterPro" id="IPR012132">
    <property type="entry name" value="GMC_OxRdtase"/>
</dbReference>
<keyword evidence="3 6" id="KW-0285">Flavoprotein</keyword>
<keyword evidence="10" id="KW-1185">Reference proteome</keyword>
<reference evidence="9 10" key="1">
    <citation type="journal article" date="2016" name="Int. J. Syst. Evol. Microbiol.">
        <title>Arsenicitalea aurantiaca gen. nov., sp. nov., a new member of the family Hyphomicrobiaceae, isolated from high-arsenic sediment.</title>
        <authorList>
            <person name="Mu Y."/>
            <person name="Zhou L."/>
            <person name="Zeng X.C."/>
            <person name="Liu L."/>
            <person name="Pan Y."/>
            <person name="Chen X."/>
            <person name="Wang J."/>
            <person name="Li S."/>
            <person name="Li W.J."/>
            <person name="Wang Y."/>
        </authorList>
    </citation>
    <scope>NUCLEOTIDE SEQUENCE [LARGE SCALE GENOMIC DNA]</scope>
    <source>
        <strain evidence="9 10">42-50</strain>
    </source>
</reference>
<sequence length="540" mass="57985">MKAYDYIIVGAGSAGSVLAARLSEDRGVSVLLLESGPGDGSVLIRMPAAVPYPLRNPKWTWQLQTGPEPGLEGRMIAHPRGRVLGGSSSINGMVFVRGNPRDFDGWAAEGLTGWSHADCLPYFRRMERFEDGAGPYRGDDGPLSVIRMTADNPLFEAMIVAAEAWGLPYNEDYNGFRQEGVHRHQATIRNGHRASASRAFLHPAMGRPNLTVRTGADVQRVRIASRRAVGVVYASGGTVHEAAADREVMLCAGSYKSPQLLMLSGIGDADGLRPHGIEPIVHLPAVGRNLEDHLGVGIGHHAARPGVSPAISAGTFGRAMIGLRWLLTGSGLGARNFWETGAFLKSRDDLYHADIQHEFLPATGGLSGKALRAVDGFRYSISLMRPKSRGEITLASGDPAAAPRIVHNYMSAPDDLAALRAGVRRTLEIIAQKPWDALRGPVDGIDPSGFSDTEMDAWIRRTGSTYFHPTSSCRMGTNEQSVVDEGGRVHGVAGLRVIDASILPHVTSGNTNAPVMMVAEKLADAIRGRRLPPEPQPYDA</sequence>
<feature type="binding site" evidence="5">
    <location>
        <begin position="91"/>
        <end position="94"/>
    </location>
    <ligand>
        <name>FAD</name>
        <dbReference type="ChEBI" id="CHEBI:57692"/>
    </ligand>
</feature>
<accession>A0A433X7P9</accession>
<comment type="similarity">
    <text evidence="2 6">Belongs to the GMC oxidoreductase family.</text>
</comment>
<dbReference type="InterPro" id="IPR000172">
    <property type="entry name" value="GMC_OxRdtase_N"/>
</dbReference>
<comment type="caution">
    <text evidence="9">The sequence shown here is derived from an EMBL/GenBank/DDBJ whole genome shotgun (WGS) entry which is preliminary data.</text>
</comment>
<dbReference type="GO" id="GO:0016020">
    <property type="term" value="C:membrane"/>
    <property type="evidence" value="ECO:0007669"/>
    <property type="project" value="TreeGrafter"/>
</dbReference>
<evidence type="ECO:0000256" key="3">
    <source>
        <dbReference type="ARBA" id="ARBA00022630"/>
    </source>
</evidence>
<dbReference type="Pfam" id="PF05199">
    <property type="entry name" value="GMC_oxred_C"/>
    <property type="match status" value="1"/>
</dbReference>
<keyword evidence="4 5" id="KW-0274">FAD</keyword>
<dbReference type="PIRSF" id="PIRSF000137">
    <property type="entry name" value="Alcohol_oxidase"/>
    <property type="match status" value="1"/>
</dbReference>
<gene>
    <name evidence="9" type="ORF">EMQ25_12105</name>
</gene>
<dbReference type="SUPFAM" id="SSF51905">
    <property type="entry name" value="FAD/NAD(P)-binding domain"/>
    <property type="match status" value="1"/>
</dbReference>
<evidence type="ECO:0000259" key="8">
    <source>
        <dbReference type="PROSITE" id="PS00624"/>
    </source>
</evidence>
<dbReference type="RefSeq" id="WP_127188848.1">
    <property type="nucleotide sequence ID" value="NZ_RZNJ01000004.1"/>
</dbReference>
<name>A0A433X7P9_9HYPH</name>
<dbReference type="PANTHER" id="PTHR11552:SF147">
    <property type="entry name" value="CHOLINE DEHYDROGENASE, MITOCHONDRIAL"/>
    <property type="match status" value="1"/>
</dbReference>
<dbReference type="OrthoDB" id="9785276at2"/>
<evidence type="ECO:0000256" key="1">
    <source>
        <dbReference type="ARBA" id="ARBA00001974"/>
    </source>
</evidence>
<proteinExistence type="inferred from homology"/>
<keyword evidence="9" id="KW-0560">Oxidoreductase</keyword>
<feature type="domain" description="Glucose-methanol-choline oxidoreductase N-terminal" evidence="7">
    <location>
        <begin position="81"/>
        <end position="104"/>
    </location>
</feature>
<dbReference type="PROSITE" id="PS00624">
    <property type="entry name" value="GMC_OXRED_2"/>
    <property type="match status" value="1"/>
</dbReference>
<dbReference type="PROSITE" id="PS00623">
    <property type="entry name" value="GMC_OXRED_1"/>
    <property type="match status" value="1"/>
</dbReference>
<dbReference type="NCBIfam" id="NF002550">
    <property type="entry name" value="PRK02106.1"/>
    <property type="match status" value="1"/>
</dbReference>
<evidence type="ECO:0000313" key="9">
    <source>
        <dbReference type="EMBL" id="RUT30068.1"/>
    </source>
</evidence>
<evidence type="ECO:0000313" key="10">
    <source>
        <dbReference type="Proteomes" id="UP000281547"/>
    </source>
</evidence>
<dbReference type="Gene3D" id="3.50.50.60">
    <property type="entry name" value="FAD/NAD(P)-binding domain"/>
    <property type="match status" value="1"/>
</dbReference>
<dbReference type="InterPro" id="IPR007867">
    <property type="entry name" value="GMC_OxRtase_C"/>
</dbReference>
<evidence type="ECO:0000256" key="2">
    <source>
        <dbReference type="ARBA" id="ARBA00010790"/>
    </source>
</evidence>
<feature type="binding site" evidence="5">
    <location>
        <position position="83"/>
    </location>
    <ligand>
        <name>FAD</name>
        <dbReference type="ChEBI" id="CHEBI:57692"/>
    </ligand>
</feature>
<dbReference type="EMBL" id="RZNJ01000004">
    <property type="protein sequence ID" value="RUT30068.1"/>
    <property type="molecule type" value="Genomic_DNA"/>
</dbReference>
<dbReference type="GO" id="GO:0019285">
    <property type="term" value="P:glycine betaine biosynthetic process from choline"/>
    <property type="evidence" value="ECO:0007669"/>
    <property type="project" value="TreeGrafter"/>
</dbReference>
<evidence type="ECO:0000259" key="7">
    <source>
        <dbReference type="PROSITE" id="PS00623"/>
    </source>
</evidence>
<organism evidence="9 10">
    <name type="scientific">Arsenicitalea aurantiaca</name>
    <dbReference type="NCBI Taxonomy" id="1783274"/>
    <lineage>
        <taxon>Bacteria</taxon>
        <taxon>Pseudomonadati</taxon>
        <taxon>Pseudomonadota</taxon>
        <taxon>Alphaproteobacteria</taxon>
        <taxon>Hyphomicrobiales</taxon>
        <taxon>Devosiaceae</taxon>
        <taxon>Arsenicitalea</taxon>
    </lineage>
</organism>
<dbReference type="Proteomes" id="UP000281547">
    <property type="component" value="Unassembled WGS sequence"/>
</dbReference>
<evidence type="ECO:0000256" key="4">
    <source>
        <dbReference type="ARBA" id="ARBA00022827"/>
    </source>
</evidence>